<protein>
    <submittedName>
        <fullName evidence="1">Uncharacterized protein</fullName>
    </submittedName>
</protein>
<comment type="caution">
    <text evidence="1">The sequence shown here is derived from an EMBL/GenBank/DDBJ whole genome shotgun (WGS) entry which is preliminary data.</text>
</comment>
<name>A0AAD7B4V0_9AGAR</name>
<evidence type="ECO:0000313" key="1">
    <source>
        <dbReference type="EMBL" id="KAJ7610068.1"/>
    </source>
</evidence>
<dbReference type="AlphaFoldDB" id="A0AAD7B4V0"/>
<accession>A0AAD7B4V0</accession>
<dbReference type="EMBL" id="JARKIF010000036">
    <property type="protein sequence ID" value="KAJ7610068.1"/>
    <property type="molecule type" value="Genomic_DNA"/>
</dbReference>
<gene>
    <name evidence="1" type="ORF">FB45DRAFT_875882</name>
</gene>
<keyword evidence="2" id="KW-1185">Reference proteome</keyword>
<reference evidence="1" key="1">
    <citation type="submission" date="2023-03" db="EMBL/GenBank/DDBJ databases">
        <title>Massive genome expansion in bonnet fungi (Mycena s.s.) driven by repeated elements and novel gene families across ecological guilds.</title>
        <authorList>
            <consortium name="Lawrence Berkeley National Laboratory"/>
            <person name="Harder C.B."/>
            <person name="Miyauchi S."/>
            <person name="Viragh M."/>
            <person name="Kuo A."/>
            <person name="Thoen E."/>
            <person name="Andreopoulos B."/>
            <person name="Lu D."/>
            <person name="Skrede I."/>
            <person name="Drula E."/>
            <person name="Henrissat B."/>
            <person name="Morin E."/>
            <person name="Kohler A."/>
            <person name="Barry K."/>
            <person name="LaButti K."/>
            <person name="Morin E."/>
            <person name="Salamov A."/>
            <person name="Lipzen A."/>
            <person name="Mereny Z."/>
            <person name="Hegedus B."/>
            <person name="Baldrian P."/>
            <person name="Stursova M."/>
            <person name="Weitz H."/>
            <person name="Taylor A."/>
            <person name="Grigoriev I.V."/>
            <person name="Nagy L.G."/>
            <person name="Martin F."/>
            <person name="Kauserud H."/>
        </authorList>
    </citation>
    <scope>NUCLEOTIDE SEQUENCE</scope>
    <source>
        <strain evidence="1">9284</strain>
    </source>
</reference>
<proteinExistence type="predicted"/>
<sequence>MSPPVPQELIDLIVGNLAGDAPSLKSCSLTAQAFVRPSQMLLFRSIEILPPTPSHSGDNPCQRFYKQLSSSSHLASYVRQLHIVLKVRVKDQVTANDPSWIMSGRTLSLVLPLLTLNHISLVDKSARETAGWKLNWSRLSRSLRSALTAVFSSPTLRFVQLQWITMRSPRELLSLFCDATSPKWLQLSCVSIDPTHEDESWPQSRAWRPKLTTLSVSEISGDTCTSHFIHPRIDLSGLTKLAILVPRMNGWKFGSDVVPALENLITLILARFSVATDMLGVEKLTTLSVGYMCGEQARNPVWDAFMFNWMQKWSWW</sequence>
<organism evidence="1 2">
    <name type="scientific">Roridomyces roridus</name>
    <dbReference type="NCBI Taxonomy" id="1738132"/>
    <lineage>
        <taxon>Eukaryota</taxon>
        <taxon>Fungi</taxon>
        <taxon>Dikarya</taxon>
        <taxon>Basidiomycota</taxon>
        <taxon>Agaricomycotina</taxon>
        <taxon>Agaricomycetes</taxon>
        <taxon>Agaricomycetidae</taxon>
        <taxon>Agaricales</taxon>
        <taxon>Marasmiineae</taxon>
        <taxon>Mycenaceae</taxon>
        <taxon>Roridomyces</taxon>
    </lineage>
</organism>
<evidence type="ECO:0000313" key="2">
    <source>
        <dbReference type="Proteomes" id="UP001221142"/>
    </source>
</evidence>
<dbReference type="Proteomes" id="UP001221142">
    <property type="component" value="Unassembled WGS sequence"/>
</dbReference>